<name>A0A9P7RRN3_9AGAR</name>
<keyword evidence="3" id="KW-1185">Reference proteome</keyword>
<dbReference type="AlphaFoldDB" id="A0A9P7RRN3"/>
<dbReference type="RefSeq" id="XP_043004893.1">
    <property type="nucleotide sequence ID" value="XM_043157526.1"/>
</dbReference>
<evidence type="ECO:0000313" key="3">
    <source>
        <dbReference type="Proteomes" id="UP001049176"/>
    </source>
</evidence>
<dbReference type="OrthoDB" id="2946037at2759"/>
<feature type="transmembrane region" description="Helical" evidence="1">
    <location>
        <begin position="146"/>
        <end position="172"/>
    </location>
</feature>
<organism evidence="2 3">
    <name type="scientific">Marasmius oreades</name>
    <name type="common">fairy-ring Marasmius</name>
    <dbReference type="NCBI Taxonomy" id="181124"/>
    <lineage>
        <taxon>Eukaryota</taxon>
        <taxon>Fungi</taxon>
        <taxon>Dikarya</taxon>
        <taxon>Basidiomycota</taxon>
        <taxon>Agaricomycotina</taxon>
        <taxon>Agaricomycetes</taxon>
        <taxon>Agaricomycetidae</taxon>
        <taxon>Agaricales</taxon>
        <taxon>Marasmiineae</taxon>
        <taxon>Marasmiaceae</taxon>
        <taxon>Marasmius</taxon>
    </lineage>
</organism>
<keyword evidence="1" id="KW-0472">Membrane</keyword>
<dbReference type="EMBL" id="CM032188">
    <property type="protein sequence ID" value="KAG7088422.1"/>
    <property type="molecule type" value="Genomic_DNA"/>
</dbReference>
<sequence length="220" mass="24480">MIPSRYVYALIVSTITLCVANPMYLNIQNSPNRLSLSLDINDAGHRLPCHHDEDHIQYLCRISGGDAEMKVTIDSSTENHSWLSRANGQLLQDFTTTERKVIEKYIRLAHDSHTSYPTLLEESLDSLRVECIQSTHDHWIHKKIGFLHVVDVLSILGVGIIALTASGIALMVGRSDKVSTVVDIIGANENQSRTPISSGVGKIGLFSPTRRSFFDEKRIA</sequence>
<reference evidence="2" key="1">
    <citation type="journal article" date="2021" name="Genome Biol. Evol.">
        <title>The assembled and annotated genome of the fairy-ring fungus Marasmius oreades.</title>
        <authorList>
            <person name="Hiltunen M."/>
            <person name="Ament-Velasquez S.L."/>
            <person name="Johannesson H."/>
        </authorList>
    </citation>
    <scope>NUCLEOTIDE SEQUENCE</scope>
    <source>
        <strain evidence="2">03SP1</strain>
    </source>
</reference>
<dbReference type="KEGG" id="more:E1B28_012417"/>
<proteinExistence type="predicted"/>
<keyword evidence="1" id="KW-0812">Transmembrane</keyword>
<protein>
    <submittedName>
        <fullName evidence="2">Uncharacterized protein</fullName>
    </submittedName>
</protein>
<feature type="transmembrane region" description="Helical" evidence="1">
    <location>
        <begin position="6"/>
        <end position="25"/>
    </location>
</feature>
<evidence type="ECO:0000256" key="1">
    <source>
        <dbReference type="SAM" id="Phobius"/>
    </source>
</evidence>
<gene>
    <name evidence="2" type="ORF">E1B28_012417</name>
</gene>
<comment type="caution">
    <text evidence="2">The sequence shown here is derived from an EMBL/GenBank/DDBJ whole genome shotgun (WGS) entry which is preliminary data.</text>
</comment>
<keyword evidence="1" id="KW-1133">Transmembrane helix</keyword>
<evidence type="ECO:0000313" key="2">
    <source>
        <dbReference type="EMBL" id="KAG7088422.1"/>
    </source>
</evidence>
<dbReference type="Proteomes" id="UP001049176">
    <property type="component" value="Chromosome 8"/>
</dbReference>
<accession>A0A9P7RRN3</accession>
<dbReference type="GeneID" id="66081492"/>